<feature type="region of interest" description="Disordered" evidence="4">
    <location>
        <begin position="112"/>
        <end position="149"/>
    </location>
</feature>
<dbReference type="SUPFAM" id="SSF50249">
    <property type="entry name" value="Nucleic acid-binding proteins"/>
    <property type="match status" value="1"/>
</dbReference>
<protein>
    <recommendedName>
        <fullName evidence="2 3">Single-stranded DNA-binding protein</fullName>
    </recommendedName>
</protein>
<dbReference type="Pfam" id="PF00436">
    <property type="entry name" value="SSB"/>
    <property type="match status" value="1"/>
</dbReference>
<organism evidence="5">
    <name type="scientific">Gulosibacter sediminis</name>
    <dbReference type="NCBI Taxonomy" id="1729695"/>
    <lineage>
        <taxon>Bacteria</taxon>
        <taxon>Bacillati</taxon>
        <taxon>Actinomycetota</taxon>
        <taxon>Actinomycetes</taxon>
        <taxon>Micrococcales</taxon>
        <taxon>Microbacteriaceae</taxon>
        <taxon>Gulosibacter</taxon>
    </lineage>
</organism>
<dbReference type="CDD" id="cd04496">
    <property type="entry name" value="SSB_OBF"/>
    <property type="match status" value="1"/>
</dbReference>
<evidence type="ECO:0000256" key="4">
    <source>
        <dbReference type="SAM" id="MobiDB-lite"/>
    </source>
</evidence>
<evidence type="ECO:0000256" key="2">
    <source>
        <dbReference type="PIRNR" id="PIRNR002070"/>
    </source>
</evidence>
<sequence length="149" mass="16247">MTDHITLTGTIGTEPELRKVGAGNTIDRLTFRLASSERRQNRDGEWEDVHTNWYSVTAFGKLANNASEALDKGQRVILTGKQRVTTFERSDGSTGNGIEVIASHVGRDLAYAQRPKPQQIETPSASEPEPAGAQPAWANLADAKVEPTF</sequence>
<evidence type="ECO:0000256" key="3">
    <source>
        <dbReference type="RuleBase" id="RU000524"/>
    </source>
</evidence>
<dbReference type="EMBL" id="CP097160">
    <property type="protein sequence ID" value="UQN15492.1"/>
    <property type="molecule type" value="Genomic_DNA"/>
</dbReference>
<proteinExistence type="predicted"/>
<gene>
    <name evidence="5" type="ORF">M3M28_03230</name>
</gene>
<dbReference type="GO" id="GO:0003677">
    <property type="term" value="F:DNA binding"/>
    <property type="evidence" value="ECO:0007669"/>
    <property type="project" value="UniProtKB-KW"/>
</dbReference>
<evidence type="ECO:0000256" key="1">
    <source>
        <dbReference type="ARBA" id="ARBA00023125"/>
    </source>
</evidence>
<keyword evidence="1 2" id="KW-0238">DNA-binding</keyword>
<dbReference type="InterPro" id="IPR000424">
    <property type="entry name" value="Primosome_PriB/ssb"/>
</dbReference>
<dbReference type="InterPro" id="IPR012340">
    <property type="entry name" value="NA-bd_OB-fold"/>
</dbReference>
<reference evidence="5" key="1">
    <citation type="submission" date="2022-05" db="EMBL/GenBank/DDBJ databases">
        <title>Complete genome sequence of toluene-degrading Gulosibacter sediminis strain ACHW.36C.</title>
        <authorList>
            <person name="Wai A.C."/>
            <person name="Lai G.K."/>
            <person name="Griffin S.D."/>
            <person name="Leung F.C."/>
        </authorList>
    </citation>
    <scope>NUCLEOTIDE SEQUENCE [LARGE SCALE GENOMIC DNA]</scope>
    <source>
        <strain evidence="5">ACHW.36C</strain>
    </source>
</reference>
<name>A0ABY4MZJ9_9MICO</name>
<dbReference type="InterPro" id="IPR011344">
    <property type="entry name" value="ssDNA-bd"/>
</dbReference>
<dbReference type="Gene3D" id="2.40.50.140">
    <property type="entry name" value="Nucleic acid-binding proteins"/>
    <property type="match status" value="1"/>
</dbReference>
<accession>A0ABY4MZJ9</accession>
<dbReference type="NCBIfam" id="TIGR00621">
    <property type="entry name" value="ssb"/>
    <property type="match status" value="1"/>
</dbReference>
<dbReference type="PIRSF" id="PIRSF002070">
    <property type="entry name" value="SSB"/>
    <property type="match status" value="1"/>
</dbReference>
<dbReference type="PROSITE" id="PS50935">
    <property type="entry name" value="SSB"/>
    <property type="match status" value="1"/>
</dbReference>
<evidence type="ECO:0000313" key="5">
    <source>
        <dbReference type="EMBL" id="UQN15492.1"/>
    </source>
</evidence>